<keyword evidence="2" id="KW-0812">Transmembrane</keyword>
<dbReference type="SUPFAM" id="SSF52266">
    <property type="entry name" value="SGNH hydrolase"/>
    <property type="match status" value="1"/>
</dbReference>
<dbReference type="InterPro" id="IPR051058">
    <property type="entry name" value="GDSL_Est/Lipase"/>
</dbReference>
<organism evidence="3 4">
    <name type="scientific">Apiotrichum porosum</name>
    <dbReference type="NCBI Taxonomy" id="105984"/>
    <lineage>
        <taxon>Eukaryota</taxon>
        <taxon>Fungi</taxon>
        <taxon>Dikarya</taxon>
        <taxon>Basidiomycota</taxon>
        <taxon>Agaricomycotina</taxon>
        <taxon>Tremellomycetes</taxon>
        <taxon>Trichosporonales</taxon>
        <taxon>Trichosporonaceae</taxon>
        <taxon>Apiotrichum</taxon>
    </lineage>
</organism>
<keyword evidence="1" id="KW-0378">Hydrolase</keyword>
<proteinExistence type="predicted"/>
<evidence type="ECO:0000313" key="4">
    <source>
        <dbReference type="Proteomes" id="UP000279236"/>
    </source>
</evidence>
<reference evidence="3 4" key="1">
    <citation type="submission" date="2018-11" db="EMBL/GenBank/DDBJ databases">
        <title>Genome sequence of Apiotrichum porosum DSM 27194.</title>
        <authorList>
            <person name="Aliyu H."/>
            <person name="Gorte O."/>
            <person name="Ochsenreither K."/>
        </authorList>
    </citation>
    <scope>NUCLEOTIDE SEQUENCE [LARGE SCALE GENOMIC DNA]</scope>
    <source>
        <strain evidence="3 4">DSM 27194</strain>
    </source>
</reference>
<dbReference type="AlphaFoldDB" id="A0A427Y4H6"/>
<dbReference type="GO" id="GO:0016788">
    <property type="term" value="F:hydrolase activity, acting on ester bonds"/>
    <property type="evidence" value="ECO:0007669"/>
    <property type="project" value="InterPro"/>
</dbReference>
<protein>
    <submittedName>
        <fullName evidence="3">Uncharacterized protein</fullName>
    </submittedName>
</protein>
<keyword evidence="2" id="KW-0472">Membrane</keyword>
<name>A0A427Y4H6_9TREE</name>
<dbReference type="Gene3D" id="3.40.50.1110">
    <property type="entry name" value="SGNH hydrolase"/>
    <property type="match status" value="1"/>
</dbReference>
<dbReference type="EMBL" id="RSCE01000002">
    <property type="protein sequence ID" value="RSH85978.1"/>
    <property type="molecule type" value="Genomic_DNA"/>
</dbReference>
<dbReference type="RefSeq" id="XP_028478763.1">
    <property type="nucleotide sequence ID" value="XM_028619791.1"/>
</dbReference>
<dbReference type="PANTHER" id="PTHR45648:SF22">
    <property type="entry name" value="GDSL LIPASE_ACYLHYDROLASE FAMILY PROTEIN (AFU_ORTHOLOGUE AFUA_4G14700)"/>
    <property type="match status" value="1"/>
</dbReference>
<dbReference type="InterPro" id="IPR036514">
    <property type="entry name" value="SGNH_hydro_sf"/>
</dbReference>
<accession>A0A427Y4H6</accession>
<keyword evidence="2" id="KW-1133">Transmembrane helix</keyword>
<dbReference type="InterPro" id="IPR001087">
    <property type="entry name" value="GDSL"/>
</dbReference>
<comment type="caution">
    <text evidence="3">The sequence shown here is derived from an EMBL/GenBank/DDBJ whole genome shotgun (WGS) entry which is preliminary data.</text>
</comment>
<dbReference type="Proteomes" id="UP000279236">
    <property type="component" value="Unassembled WGS sequence"/>
</dbReference>
<dbReference type="STRING" id="105984.A0A427Y4H6"/>
<evidence type="ECO:0000256" key="1">
    <source>
        <dbReference type="ARBA" id="ARBA00022801"/>
    </source>
</evidence>
<feature type="transmembrane region" description="Helical" evidence="2">
    <location>
        <begin position="12"/>
        <end position="29"/>
    </location>
</feature>
<dbReference type="OrthoDB" id="1600564at2759"/>
<gene>
    <name evidence="3" type="ORF">EHS24_004165</name>
</gene>
<dbReference type="Pfam" id="PF00657">
    <property type="entry name" value="Lipase_GDSL"/>
    <property type="match status" value="1"/>
</dbReference>
<sequence>MADRTSPSRRRLVLIFGALVFASLIALYPTHTRDRVLALARPAPTTAQSIDGIEALQRFVTTFPQLKLPHPDPAATSSAGVLATGTSKADTDTANSDHDSALLDLDNEEDADNFYLKRTRAGRAAFDWPTTGKMFIFGDSFSSLPTRPDYRRNGVGDGHPTGLNKHIGLKWADYLYNTFKDPKAMQYWNFARDGATIDFSLVPPRLEESGSFDDQVAEFKALFTPMPGPKAVNWHGENTLFVVLLGINDVREMARREFSPPALHRTANQLPPALMHRVSTLYGLGARHFLFFSLAALDHAPKYALDSGIGHNVSSHLRRATACFNTKLPQSLAEFEESHPHANTMLFDWEGLYATVSSYPEVFGLTDCSRFTMTVRGKKVDQGRMGLCYQDPSHPTWTIAQTLARSVNGFLHRHSRSFWLPDTTDTEIHA</sequence>
<evidence type="ECO:0000256" key="2">
    <source>
        <dbReference type="SAM" id="Phobius"/>
    </source>
</evidence>
<dbReference type="GeneID" id="39588708"/>
<dbReference type="PANTHER" id="PTHR45648">
    <property type="entry name" value="GDSL LIPASE/ACYLHYDROLASE FAMILY PROTEIN (AFU_ORTHOLOGUE AFUA_4G14700)"/>
    <property type="match status" value="1"/>
</dbReference>
<keyword evidence="4" id="KW-1185">Reference proteome</keyword>
<evidence type="ECO:0000313" key="3">
    <source>
        <dbReference type="EMBL" id="RSH85978.1"/>
    </source>
</evidence>